<protein>
    <submittedName>
        <fullName evidence="1">Uncharacterized protein</fullName>
    </submittedName>
</protein>
<sequence>MSYAATIATTMGAAARWTLSRHWADGLPRPVAAVSGRQSRWSPWKDAIESRISGCFSLSGGPRLKCPLVPVRVARCSEASQAFELDGA</sequence>
<evidence type="ECO:0000313" key="1">
    <source>
        <dbReference type="EMBL" id="GMH05164.1"/>
    </source>
</evidence>
<name>A0AAD3S696_NEPGR</name>
<reference evidence="1" key="1">
    <citation type="submission" date="2023-05" db="EMBL/GenBank/DDBJ databases">
        <title>Nepenthes gracilis genome sequencing.</title>
        <authorList>
            <person name="Fukushima K."/>
        </authorList>
    </citation>
    <scope>NUCLEOTIDE SEQUENCE</scope>
    <source>
        <strain evidence="1">SING2019-196</strain>
    </source>
</reference>
<proteinExistence type="predicted"/>
<keyword evidence="2" id="KW-1185">Reference proteome</keyword>
<dbReference type="Proteomes" id="UP001279734">
    <property type="component" value="Unassembled WGS sequence"/>
</dbReference>
<organism evidence="1 2">
    <name type="scientific">Nepenthes gracilis</name>
    <name type="common">Slender pitcher plant</name>
    <dbReference type="NCBI Taxonomy" id="150966"/>
    <lineage>
        <taxon>Eukaryota</taxon>
        <taxon>Viridiplantae</taxon>
        <taxon>Streptophyta</taxon>
        <taxon>Embryophyta</taxon>
        <taxon>Tracheophyta</taxon>
        <taxon>Spermatophyta</taxon>
        <taxon>Magnoliopsida</taxon>
        <taxon>eudicotyledons</taxon>
        <taxon>Gunneridae</taxon>
        <taxon>Pentapetalae</taxon>
        <taxon>Caryophyllales</taxon>
        <taxon>Nepenthaceae</taxon>
        <taxon>Nepenthes</taxon>
    </lineage>
</organism>
<dbReference type="AlphaFoldDB" id="A0AAD3S696"/>
<gene>
    <name evidence="1" type="ORF">Nepgr_007004</name>
</gene>
<evidence type="ECO:0000313" key="2">
    <source>
        <dbReference type="Proteomes" id="UP001279734"/>
    </source>
</evidence>
<dbReference type="EMBL" id="BSYO01000005">
    <property type="protein sequence ID" value="GMH05164.1"/>
    <property type="molecule type" value="Genomic_DNA"/>
</dbReference>
<accession>A0AAD3S696</accession>
<comment type="caution">
    <text evidence="1">The sequence shown here is derived from an EMBL/GenBank/DDBJ whole genome shotgun (WGS) entry which is preliminary data.</text>
</comment>